<dbReference type="Gene3D" id="1.10.10.10">
    <property type="entry name" value="Winged helix-like DNA-binding domain superfamily/Winged helix DNA-binding domain"/>
    <property type="match status" value="1"/>
</dbReference>
<dbReference type="Proteomes" id="UP001596523">
    <property type="component" value="Unassembled WGS sequence"/>
</dbReference>
<evidence type="ECO:0000256" key="3">
    <source>
        <dbReference type="ARBA" id="ARBA00023125"/>
    </source>
</evidence>
<dbReference type="PANTHER" id="PTHR30126">
    <property type="entry name" value="HTH-TYPE TRANSCRIPTIONAL REGULATOR"/>
    <property type="match status" value="1"/>
</dbReference>
<evidence type="ECO:0000313" key="6">
    <source>
        <dbReference type="EMBL" id="MFC7304364.1"/>
    </source>
</evidence>
<evidence type="ECO:0000259" key="5">
    <source>
        <dbReference type="PROSITE" id="PS50931"/>
    </source>
</evidence>
<dbReference type="EMBL" id="JBHTCF010000003">
    <property type="protein sequence ID" value="MFC7304364.1"/>
    <property type="molecule type" value="Genomic_DNA"/>
</dbReference>
<dbReference type="PANTHER" id="PTHR30126:SF39">
    <property type="entry name" value="HTH-TYPE TRANSCRIPTIONAL REGULATOR CYSL"/>
    <property type="match status" value="1"/>
</dbReference>
<accession>A0ABW2JFA0</accession>
<protein>
    <submittedName>
        <fullName evidence="6">LysR family transcriptional regulator</fullName>
    </submittedName>
</protein>
<dbReference type="PROSITE" id="PS50931">
    <property type="entry name" value="HTH_LYSR"/>
    <property type="match status" value="1"/>
</dbReference>
<dbReference type="InterPro" id="IPR000847">
    <property type="entry name" value="LysR_HTH_N"/>
</dbReference>
<dbReference type="PRINTS" id="PR00039">
    <property type="entry name" value="HTHLYSR"/>
</dbReference>
<dbReference type="Pfam" id="PF00126">
    <property type="entry name" value="HTH_1"/>
    <property type="match status" value="1"/>
</dbReference>
<dbReference type="RefSeq" id="WP_381828720.1">
    <property type="nucleotide sequence ID" value="NZ_JBHTCF010000003.1"/>
</dbReference>
<gene>
    <name evidence="6" type="ORF">ACFQVC_09100</name>
</gene>
<dbReference type="Pfam" id="PF03466">
    <property type="entry name" value="LysR_substrate"/>
    <property type="match status" value="1"/>
</dbReference>
<feature type="domain" description="HTH lysR-type" evidence="5">
    <location>
        <begin position="8"/>
        <end position="65"/>
    </location>
</feature>
<comment type="caution">
    <text evidence="6">The sequence shown here is derived from an EMBL/GenBank/DDBJ whole genome shotgun (WGS) entry which is preliminary data.</text>
</comment>
<keyword evidence="4" id="KW-0804">Transcription</keyword>
<dbReference type="SUPFAM" id="SSF46785">
    <property type="entry name" value="Winged helix' DNA-binding domain"/>
    <property type="match status" value="1"/>
</dbReference>
<evidence type="ECO:0000313" key="7">
    <source>
        <dbReference type="Proteomes" id="UP001596523"/>
    </source>
</evidence>
<sequence>MPLSHRVPDLVSLELLLAVARHGSLGRAARELGVSQPAASARLRAMETQVGFALVERSPRGSRLTEAGALVADWAGQVVGAAETLEAGVEALRTRRDSRLRVAASLTVAEYLMPAWLVALRVRRPDTTVSLTAGNSATVATQVLAGDTELGFVEGIRIPAGLDRVKVADDRLLVVVAEGHPWARRRSGITAAELAQAALILREEGSGTREVLHRALAPAGGLGEPLLELSSTTAVRAAALSGAGPAVLSALAVRDDLTARRLVAVPVRDTDLSRPLRAVWPTGHRPTGPARDLLTLTRST</sequence>
<dbReference type="InterPro" id="IPR005119">
    <property type="entry name" value="LysR_subst-bd"/>
</dbReference>
<keyword evidence="7" id="KW-1185">Reference proteome</keyword>
<keyword evidence="2" id="KW-0805">Transcription regulation</keyword>
<dbReference type="InterPro" id="IPR036390">
    <property type="entry name" value="WH_DNA-bd_sf"/>
</dbReference>
<dbReference type="SUPFAM" id="SSF53850">
    <property type="entry name" value="Periplasmic binding protein-like II"/>
    <property type="match status" value="1"/>
</dbReference>
<organism evidence="6 7">
    <name type="scientific">Streptomyces monticola</name>
    <dbReference type="NCBI Taxonomy" id="2666263"/>
    <lineage>
        <taxon>Bacteria</taxon>
        <taxon>Bacillati</taxon>
        <taxon>Actinomycetota</taxon>
        <taxon>Actinomycetes</taxon>
        <taxon>Kitasatosporales</taxon>
        <taxon>Streptomycetaceae</taxon>
        <taxon>Streptomyces</taxon>
    </lineage>
</organism>
<dbReference type="Gene3D" id="3.40.190.10">
    <property type="entry name" value="Periplasmic binding protein-like II"/>
    <property type="match status" value="2"/>
</dbReference>
<evidence type="ECO:0000256" key="2">
    <source>
        <dbReference type="ARBA" id="ARBA00023015"/>
    </source>
</evidence>
<dbReference type="InterPro" id="IPR036388">
    <property type="entry name" value="WH-like_DNA-bd_sf"/>
</dbReference>
<reference evidence="7" key="1">
    <citation type="journal article" date="2019" name="Int. J. Syst. Evol. Microbiol.">
        <title>The Global Catalogue of Microorganisms (GCM) 10K type strain sequencing project: providing services to taxonomists for standard genome sequencing and annotation.</title>
        <authorList>
            <consortium name="The Broad Institute Genomics Platform"/>
            <consortium name="The Broad Institute Genome Sequencing Center for Infectious Disease"/>
            <person name="Wu L."/>
            <person name="Ma J."/>
        </authorList>
    </citation>
    <scope>NUCLEOTIDE SEQUENCE [LARGE SCALE GENOMIC DNA]</scope>
    <source>
        <strain evidence="7">SYNS20</strain>
    </source>
</reference>
<name>A0ABW2JFA0_9ACTN</name>
<proteinExistence type="inferred from homology"/>
<evidence type="ECO:0000256" key="1">
    <source>
        <dbReference type="ARBA" id="ARBA00009437"/>
    </source>
</evidence>
<keyword evidence="3" id="KW-0238">DNA-binding</keyword>
<evidence type="ECO:0000256" key="4">
    <source>
        <dbReference type="ARBA" id="ARBA00023163"/>
    </source>
</evidence>
<comment type="similarity">
    <text evidence="1">Belongs to the LysR transcriptional regulatory family.</text>
</comment>